<dbReference type="InterPro" id="IPR014729">
    <property type="entry name" value="Rossmann-like_a/b/a_fold"/>
</dbReference>
<reference evidence="4 5" key="1">
    <citation type="submission" date="2018-01" db="EMBL/GenBank/DDBJ databases">
        <title>Whole genome analyses suggest that Burkholderia sensu lato contains two further novel genera in the rhizoxinica-symbiotica group Mycetohabitans gen. nov., and Trinickia gen. nov.: implications for the evolution of diazotrophy and nodulation in the Burkholderiaceae.</title>
        <authorList>
            <person name="Estrada-de los Santos P."/>
            <person name="Palmer M."/>
            <person name="Chavez-Ramirez B."/>
            <person name="Beukes C."/>
            <person name="Steenkamp E.T."/>
            <person name="Hirsch A.M."/>
            <person name="Manyaka P."/>
            <person name="Maluk M."/>
            <person name="Lafos M."/>
            <person name="Crook M."/>
            <person name="Gross E."/>
            <person name="Simon M.F."/>
            <person name="Bueno dos Reis Junior F."/>
            <person name="Poole P.S."/>
            <person name="Venter S.N."/>
            <person name="James E.K."/>
        </authorList>
    </citation>
    <scope>NUCLEOTIDE SEQUENCE [LARGE SCALE GENOMIC DNA]</scope>
    <source>
        <strain evidence="4 5">GIMN1.004</strain>
    </source>
</reference>
<dbReference type="OrthoDB" id="8547832at2"/>
<evidence type="ECO:0000256" key="2">
    <source>
        <dbReference type="PIRNR" id="PIRNR006276"/>
    </source>
</evidence>
<dbReference type="InterPro" id="IPR006016">
    <property type="entry name" value="UspA"/>
</dbReference>
<feature type="domain" description="UspA" evidence="3">
    <location>
        <begin position="1"/>
        <end position="146"/>
    </location>
</feature>
<sequence>MYKRILAAVDGSRGARLALDEAIKIAKASGAEIVAVFVVEHAPQLVDVGAVYMPEQGADAARVDAATAALDEARELLREHGVGGAARAIDAYGDGIAQVLARAADECEADLIVMGTHGRQGMRRMLLGSVAEALLRKAQMPVLLVRHNPATAEGEQADTL</sequence>
<keyword evidence="2" id="KW-0963">Cytoplasm</keyword>
<comment type="subcellular location">
    <subcellularLocation>
        <location evidence="2">Cytoplasm</location>
    </subcellularLocation>
</comment>
<accession>A0A2N7VC21</accession>
<evidence type="ECO:0000259" key="3">
    <source>
        <dbReference type="Pfam" id="PF00582"/>
    </source>
</evidence>
<evidence type="ECO:0000313" key="5">
    <source>
        <dbReference type="Proteomes" id="UP000235616"/>
    </source>
</evidence>
<comment type="caution">
    <text evidence="4">The sequence shown here is derived from an EMBL/GenBank/DDBJ whole genome shotgun (WGS) entry which is preliminary data.</text>
</comment>
<dbReference type="CDD" id="cd00293">
    <property type="entry name" value="USP-like"/>
    <property type="match status" value="1"/>
</dbReference>
<dbReference type="EMBL" id="PNYA01000041">
    <property type="protein sequence ID" value="PMS14718.1"/>
    <property type="molecule type" value="Genomic_DNA"/>
</dbReference>
<comment type="similarity">
    <text evidence="1 2">Belongs to the universal stress protein A family.</text>
</comment>
<protein>
    <recommendedName>
        <fullName evidence="2">Universal stress protein</fullName>
    </recommendedName>
</protein>
<dbReference type="RefSeq" id="WP_102649192.1">
    <property type="nucleotide sequence ID" value="NZ_PNYA01000041.1"/>
</dbReference>
<dbReference type="PIRSF" id="PIRSF006276">
    <property type="entry name" value="UspA"/>
    <property type="match status" value="1"/>
</dbReference>
<dbReference type="SUPFAM" id="SSF52402">
    <property type="entry name" value="Adenine nucleotide alpha hydrolases-like"/>
    <property type="match status" value="1"/>
</dbReference>
<evidence type="ECO:0000313" key="4">
    <source>
        <dbReference type="EMBL" id="PMS14718.1"/>
    </source>
</evidence>
<dbReference type="Proteomes" id="UP000235616">
    <property type="component" value="Unassembled WGS sequence"/>
</dbReference>
<proteinExistence type="inferred from homology"/>
<dbReference type="PRINTS" id="PR01438">
    <property type="entry name" value="UNVRSLSTRESS"/>
</dbReference>
<dbReference type="AlphaFoldDB" id="A0A2N7VC21"/>
<keyword evidence="5" id="KW-1185">Reference proteome</keyword>
<evidence type="ECO:0000256" key="1">
    <source>
        <dbReference type="ARBA" id="ARBA00008791"/>
    </source>
</evidence>
<dbReference type="InterPro" id="IPR006015">
    <property type="entry name" value="Universal_stress_UspA"/>
</dbReference>
<dbReference type="PANTHER" id="PTHR46268">
    <property type="entry name" value="STRESS RESPONSE PROTEIN NHAX"/>
    <property type="match status" value="1"/>
</dbReference>
<dbReference type="Gene3D" id="3.40.50.620">
    <property type="entry name" value="HUPs"/>
    <property type="match status" value="1"/>
</dbReference>
<dbReference type="PANTHER" id="PTHR46268:SF15">
    <property type="entry name" value="UNIVERSAL STRESS PROTEIN HP_0031"/>
    <property type="match status" value="1"/>
</dbReference>
<organism evidence="4 5">
    <name type="scientific">Trinickia dabaoshanensis</name>
    <dbReference type="NCBI Taxonomy" id="564714"/>
    <lineage>
        <taxon>Bacteria</taxon>
        <taxon>Pseudomonadati</taxon>
        <taxon>Pseudomonadota</taxon>
        <taxon>Betaproteobacteria</taxon>
        <taxon>Burkholderiales</taxon>
        <taxon>Burkholderiaceae</taxon>
        <taxon>Trinickia</taxon>
    </lineage>
</organism>
<dbReference type="Pfam" id="PF00582">
    <property type="entry name" value="Usp"/>
    <property type="match status" value="1"/>
</dbReference>
<gene>
    <name evidence="4" type="ORF">C0Z18_30550</name>
</gene>
<dbReference type="GO" id="GO:0005737">
    <property type="term" value="C:cytoplasm"/>
    <property type="evidence" value="ECO:0007669"/>
    <property type="project" value="UniProtKB-SubCell"/>
</dbReference>
<name>A0A2N7VC21_9BURK</name>